<dbReference type="RefSeq" id="WP_150355356.1">
    <property type="nucleotide sequence ID" value="NZ_JAJJPB010000012.1"/>
</dbReference>
<dbReference type="InterPro" id="IPR000014">
    <property type="entry name" value="PAS"/>
</dbReference>
<dbReference type="InterPro" id="IPR025944">
    <property type="entry name" value="Sigma_54_int_dom_CS"/>
</dbReference>
<dbReference type="PROSITE" id="PS00688">
    <property type="entry name" value="SIGMA54_INTERACT_3"/>
    <property type="match status" value="1"/>
</dbReference>
<dbReference type="SUPFAM" id="SSF52540">
    <property type="entry name" value="P-loop containing nucleoside triphosphate hydrolases"/>
    <property type="match status" value="1"/>
</dbReference>
<gene>
    <name evidence="9" type="ORF">LN736_10490</name>
</gene>
<proteinExistence type="predicted"/>
<dbReference type="SUPFAM" id="SSF46689">
    <property type="entry name" value="Homeodomain-like"/>
    <property type="match status" value="1"/>
</dbReference>
<keyword evidence="4" id="KW-0238">DNA-binding</keyword>
<feature type="domain" description="PAC" evidence="8">
    <location>
        <begin position="90"/>
        <end position="142"/>
    </location>
</feature>
<evidence type="ECO:0000313" key="9">
    <source>
        <dbReference type="EMBL" id="MCC9295283.1"/>
    </source>
</evidence>
<dbReference type="SMART" id="SM00382">
    <property type="entry name" value="AAA"/>
    <property type="match status" value="1"/>
</dbReference>
<dbReference type="Gene3D" id="3.30.450.20">
    <property type="entry name" value="PAS domain"/>
    <property type="match status" value="1"/>
</dbReference>
<dbReference type="InterPro" id="IPR009057">
    <property type="entry name" value="Homeodomain-like_sf"/>
</dbReference>
<dbReference type="Pfam" id="PF00158">
    <property type="entry name" value="Sigma54_activat"/>
    <property type="match status" value="1"/>
</dbReference>
<dbReference type="InterPro" id="IPR027417">
    <property type="entry name" value="P-loop_NTPase"/>
</dbReference>
<dbReference type="PANTHER" id="PTHR32071">
    <property type="entry name" value="TRANSCRIPTIONAL REGULATORY PROTEIN"/>
    <property type="match status" value="1"/>
</dbReference>
<evidence type="ECO:0000256" key="2">
    <source>
        <dbReference type="ARBA" id="ARBA00022840"/>
    </source>
</evidence>
<dbReference type="PROSITE" id="PS50045">
    <property type="entry name" value="SIGMA54_INTERACT_4"/>
    <property type="match status" value="1"/>
</dbReference>
<feature type="domain" description="Sigma-54 factor interaction" evidence="6">
    <location>
        <begin position="167"/>
        <end position="396"/>
    </location>
</feature>
<dbReference type="PROSITE" id="PS50112">
    <property type="entry name" value="PAS"/>
    <property type="match status" value="1"/>
</dbReference>
<evidence type="ECO:0000259" key="6">
    <source>
        <dbReference type="PROSITE" id="PS50045"/>
    </source>
</evidence>
<evidence type="ECO:0000259" key="8">
    <source>
        <dbReference type="PROSITE" id="PS50113"/>
    </source>
</evidence>
<evidence type="ECO:0000313" key="10">
    <source>
        <dbReference type="Proteomes" id="UP001165422"/>
    </source>
</evidence>
<dbReference type="InterPro" id="IPR025943">
    <property type="entry name" value="Sigma_54_int_dom_ATP-bd_2"/>
</dbReference>
<dbReference type="PROSITE" id="PS00675">
    <property type="entry name" value="SIGMA54_INTERACT_1"/>
    <property type="match status" value="1"/>
</dbReference>
<dbReference type="SUPFAM" id="SSF55785">
    <property type="entry name" value="PYP-like sensor domain (PAS domain)"/>
    <property type="match status" value="1"/>
</dbReference>
<evidence type="ECO:0000256" key="1">
    <source>
        <dbReference type="ARBA" id="ARBA00022741"/>
    </source>
</evidence>
<dbReference type="Pfam" id="PF25601">
    <property type="entry name" value="AAA_lid_14"/>
    <property type="match status" value="1"/>
</dbReference>
<dbReference type="Proteomes" id="UP001165422">
    <property type="component" value="Unassembled WGS sequence"/>
</dbReference>
<dbReference type="Gene3D" id="1.10.8.60">
    <property type="match status" value="1"/>
</dbReference>
<dbReference type="InterPro" id="IPR002078">
    <property type="entry name" value="Sigma_54_int"/>
</dbReference>
<dbReference type="NCBIfam" id="TIGR00229">
    <property type="entry name" value="sensory_box"/>
    <property type="match status" value="1"/>
</dbReference>
<keyword evidence="2" id="KW-0067">ATP-binding</keyword>
<dbReference type="Gene3D" id="1.10.10.60">
    <property type="entry name" value="Homeodomain-like"/>
    <property type="match status" value="1"/>
</dbReference>
<protein>
    <submittedName>
        <fullName evidence="9">Sigma 54-interacting transcriptional regulator</fullName>
    </submittedName>
</protein>
<dbReference type="EMBL" id="JAJJPB010000012">
    <property type="protein sequence ID" value="MCC9295283.1"/>
    <property type="molecule type" value="Genomic_DNA"/>
</dbReference>
<feature type="domain" description="PAS" evidence="7">
    <location>
        <begin position="23"/>
        <end position="70"/>
    </location>
</feature>
<organism evidence="9 10">
    <name type="scientific">Clostridium aromativorans</name>
    <dbReference type="NCBI Taxonomy" id="2836848"/>
    <lineage>
        <taxon>Bacteria</taxon>
        <taxon>Bacillati</taxon>
        <taxon>Bacillota</taxon>
        <taxon>Clostridia</taxon>
        <taxon>Eubacteriales</taxon>
        <taxon>Clostridiaceae</taxon>
        <taxon>Clostridium</taxon>
    </lineage>
</organism>
<dbReference type="Gene3D" id="3.40.50.300">
    <property type="entry name" value="P-loop containing nucleotide triphosphate hydrolases"/>
    <property type="match status" value="1"/>
</dbReference>
<dbReference type="InterPro" id="IPR003593">
    <property type="entry name" value="AAA+_ATPase"/>
</dbReference>
<dbReference type="InterPro" id="IPR058031">
    <property type="entry name" value="AAA_lid_NorR"/>
</dbReference>
<dbReference type="InterPro" id="IPR035965">
    <property type="entry name" value="PAS-like_dom_sf"/>
</dbReference>
<dbReference type="InterPro" id="IPR002197">
    <property type="entry name" value="HTH_Fis"/>
</dbReference>
<dbReference type="CDD" id="cd00130">
    <property type="entry name" value="PAS"/>
    <property type="match status" value="1"/>
</dbReference>
<evidence type="ECO:0000256" key="5">
    <source>
        <dbReference type="ARBA" id="ARBA00023163"/>
    </source>
</evidence>
<keyword evidence="10" id="KW-1185">Reference proteome</keyword>
<name>A0ABS8N649_9CLOT</name>
<dbReference type="CDD" id="cd00009">
    <property type="entry name" value="AAA"/>
    <property type="match status" value="1"/>
</dbReference>
<evidence type="ECO:0000256" key="3">
    <source>
        <dbReference type="ARBA" id="ARBA00023015"/>
    </source>
</evidence>
<comment type="caution">
    <text evidence="9">The sequence shown here is derived from an EMBL/GenBank/DDBJ whole genome shotgun (WGS) entry which is preliminary data.</text>
</comment>
<evidence type="ECO:0000256" key="4">
    <source>
        <dbReference type="ARBA" id="ARBA00023125"/>
    </source>
</evidence>
<keyword evidence="1" id="KW-0547">Nucleotide-binding</keyword>
<dbReference type="PROSITE" id="PS00676">
    <property type="entry name" value="SIGMA54_INTERACT_2"/>
    <property type="match status" value="1"/>
</dbReference>
<accession>A0ABS8N649</accession>
<reference evidence="9" key="1">
    <citation type="submission" date="2021-11" db="EMBL/GenBank/DDBJ databases">
        <authorList>
            <person name="Qingchun L."/>
            <person name="Dong Z."/>
            <person name="Zongwei Q."/>
            <person name="Jia Z."/>
            <person name="Duotao L."/>
        </authorList>
    </citation>
    <scope>NUCLEOTIDE SEQUENCE</scope>
    <source>
        <strain evidence="9">WLY-B-L2</strain>
    </source>
</reference>
<dbReference type="PANTHER" id="PTHR32071:SF57">
    <property type="entry name" value="C4-DICARBOXYLATE TRANSPORT TRANSCRIPTIONAL REGULATORY PROTEIN DCTD"/>
    <property type="match status" value="1"/>
</dbReference>
<sequence length="484" mass="55879">MKDRELVSFDNLLEGDAKFLKSRIKQLYQVIESSYDGIYITDGNANTIFLNKSYERITGMRKSEMLGKNMRYLEKNNYISKSGTLIVLNSRRNVTIEQKFKTGKTALVSSSPIFDENGEITMVVTNVRNVTELYELKEQLEKNREIMGKYHLQLEAMRKQILECSDIIVKDEKMINTLNMAKKVAKVDTTVLLLGETGVGKEKVAKYIHKNSRRSNKNFIKIDCSSIPHNLIESEFFGYEKGSFTGASKEGKMGLFELADEGTVFLDEIGELDMDMQAKLLRVIQEREIRRVGGTSTIKINIRVIAATNRNLEKMVDEKIFREDLYYRLNVVPITILPLRERKGDIEPLINYFMGVFNKKYDFNKVITGAAVDSLKEYRWPGNVRELKNIIERVIIMTTRDKILRSDLPIREVWDSSKFESEESGMIKNHLTLKDAVENLEESMIESAFRKCGNVRDAARELGINASTLVRKRKRYRNKCMLQK</sequence>
<keyword evidence="5" id="KW-0804">Transcription</keyword>
<keyword evidence="3" id="KW-0805">Transcription regulation</keyword>
<dbReference type="PROSITE" id="PS50113">
    <property type="entry name" value="PAC"/>
    <property type="match status" value="1"/>
</dbReference>
<dbReference type="Pfam" id="PF13426">
    <property type="entry name" value="PAS_9"/>
    <property type="match status" value="1"/>
</dbReference>
<evidence type="ECO:0000259" key="7">
    <source>
        <dbReference type="PROSITE" id="PS50112"/>
    </source>
</evidence>
<dbReference type="InterPro" id="IPR000700">
    <property type="entry name" value="PAS-assoc_C"/>
</dbReference>
<dbReference type="Pfam" id="PF02954">
    <property type="entry name" value="HTH_8"/>
    <property type="match status" value="1"/>
</dbReference>
<dbReference type="InterPro" id="IPR025662">
    <property type="entry name" value="Sigma_54_int_dom_ATP-bd_1"/>
</dbReference>